<proteinExistence type="predicted"/>
<gene>
    <name evidence="1" type="ORF">BOX15_Mlig006058g1</name>
</gene>
<dbReference type="Proteomes" id="UP000215902">
    <property type="component" value="Unassembled WGS sequence"/>
</dbReference>
<accession>A0A267DUJ2</accession>
<protein>
    <submittedName>
        <fullName evidence="1">Uncharacterized protein</fullName>
    </submittedName>
</protein>
<organism evidence="1 2">
    <name type="scientific">Macrostomum lignano</name>
    <dbReference type="NCBI Taxonomy" id="282301"/>
    <lineage>
        <taxon>Eukaryota</taxon>
        <taxon>Metazoa</taxon>
        <taxon>Spiralia</taxon>
        <taxon>Lophotrochozoa</taxon>
        <taxon>Platyhelminthes</taxon>
        <taxon>Rhabditophora</taxon>
        <taxon>Macrostomorpha</taxon>
        <taxon>Macrostomida</taxon>
        <taxon>Macrostomidae</taxon>
        <taxon>Macrostomum</taxon>
    </lineage>
</organism>
<sequence length="100" mass="10736">MAMTAFHYRGLEKQQQDIHTAHLPIFDRCSSCFTSCLCPDDTLSSSSTESSLSDRARQATLELGESRGSVARVAEACQPLFAAGGGTKPLRATPSTTGRR</sequence>
<dbReference type="EMBL" id="NIVC01003173">
    <property type="protein sequence ID" value="PAA52866.1"/>
    <property type="molecule type" value="Genomic_DNA"/>
</dbReference>
<name>A0A267DUJ2_9PLAT</name>
<keyword evidence="2" id="KW-1185">Reference proteome</keyword>
<comment type="caution">
    <text evidence="1">The sequence shown here is derived from an EMBL/GenBank/DDBJ whole genome shotgun (WGS) entry which is preliminary data.</text>
</comment>
<reference evidence="1 2" key="1">
    <citation type="submission" date="2017-06" db="EMBL/GenBank/DDBJ databases">
        <title>A platform for efficient transgenesis in Macrostomum lignano, a flatworm model organism for stem cell research.</title>
        <authorList>
            <person name="Berezikov E."/>
        </authorList>
    </citation>
    <scope>NUCLEOTIDE SEQUENCE [LARGE SCALE GENOMIC DNA]</scope>
    <source>
        <strain evidence="1">DV1</strain>
        <tissue evidence="1">Whole organism</tissue>
    </source>
</reference>
<evidence type="ECO:0000313" key="1">
    <source>
        <dbReference type="EMBL" id="PAA52866.1"/>
    </source>
</evidence>
<dbReference type="AlphaFoldDB" id="A0A267DUJ2"/>
<evidence type="ECO:0000313" key="2">
    <source>
        <dbReference type="Proteomes" id="UP000215902"/>
    </source>
</evidence>